<dbReference type="SUPFAM" id="SSF54637">
    <property type="entry name" value="Thioesterase/thiol ester dehydrase-isomerase"/>
    <property type="match status" value="1"/>
</dbReference>
<evidence type="ECO:0000313" key="4">
    <source>
        <dbReference type="Proteomes" id="UP000262073"/>
    </source>
</evidence>
<dbReference type="PANTHER" id="PTHR31793">
    <property type="entry name" value="4-HYDROXYBENZOYL-COA THIOESTERASE FAMILY MEMBER"/>
    <property type="match status" value="1"/>
</dbReference>
<name>A0A346NRI1_9ALTE</name>
<dbReference type="PANTHER" id="PTHR31793:SF27">
    <property type="entry name" value="NOVEL THIOESTERASE SUPERFAMILY DOMAIN AND SAPOSIN A-TYPE DOMAIN CONTAINING PROTEIN (0610012H03RIK)"/>
    <property type="match status" value="1"/>
</dbReference>
<evidence type="ECO:0000256" key="2">
    <source>
        <dbReference type="ARBA" id="ARBA00022801"/>
    </source>
</evidence>
<gene>
    <name evidence="3" type="ORF">D0Y50_18340</name>
</gene>
<organism evidence="3 4">
    <name type="scientific">Salinimonas sediminis</name>
    <dbReference type="NCBI Taxonomy" id="2303538"/>
    <lineage>
        <taxon>Bacteria</taxon>
        <taxon>Pseudomonadati</taxon>
        <taxon>Pseudomonadota</taxon>
        <taxon>Gammaproteobacteria</taxon>
        <taxon>Alteromonadales</taxon>
        <taxon>Alteromonadaceae</taxon>
        <taxon>Alteromonas/Salinimonas group</taxon>
        <taxon>Salinimonas</taxon>
    </lineage>
</organism>
<keyword evidence="4" id="KW-1185">Reference proteome</keyword>
<keyword evidence="2" id="KW-0378">Hydrolase</keyword>
<accession>A0A346NRI1</accession>
<sequence length="136" mass="15428">MSNNTPFEVTFDVRFCETDALGHVGNTVLVQWFEAGRDPLFRLFTPDLDLKNWPLILASYHVDFHQQLFFGQPVTVKTYVSRIGNSSFEVLQEAWQSEVKCATGTTTLVHFDFATQRSAAIPDMVKAMLGEHLKES</sequence>
<dbReference type="Pfam" id="PF13279">
    <property type="entry name" value="4HBT_2"/>
    <property type="match status" value="1"/>
</dbReference>
<dbReference type="KEGG" id="salm:D0Y50_18340"/>
<proteinExistence type="inferred from homology"/>
<dbReference type="EMBL" id="CP031769">
    <property type="protein sequence ID" value="AXR08138.1"/>
    <property type="molecule type" value="Genomic_DNA"/>
</dbReference>
<dbReference type="InterPro" id="IPR029069">
    <property type="entry name" value="HotDog_dom_sf"/>
</dbReference>
<dbReference type="OrthoDB" id="9799036at2"/>
<dbReference type="InterPro" id="IPR050563">
    <property type="entry name" value="4-hydroxybenzoyl-CoA_TE"/>
</dbReference>
<protein>
    <submittedName>
        <fullName evidence="3">Acyl-CoA thioesterase</fullName>
    </submittedName>
</protein>
<dbReference type="Gene3D" id="3.10.129.10">
    <property type="entry name" value="Hotdog Thioesterase"/>
    <property type="match status" value="1"/>
</dbReference>
<comment type="similarity">
    <text evidence="1">Belongs to the 4-hydroxybenzoyl-CoA thioesterase family.</text>
</comment>
<dbReference type="RefSeq" id="WP_117318370.1">
    <property type="nucleotide sequence ID" value="NZ_CP031769.1"/>
</dbReference>
<dbReference type="Proteomes" id="UP000262073">
    <property type="component" value="Chromosome"/>
</dbReference>
<dbReference type="CDD" id="cd00586">
    <property type="entry name" value="4HBT"/>
    <property type="match status" value="1"/>
</dbReference>
<dbReference type="GO" id="GO:0047617">
    <property type="term" value="F:fatty acyl-CoA hydrolase activity"/>
    <property type="evidence" value="ECO:0007669"/>
    <property type="project" value="TreeGrafter"/>
</dbReference>
<reference evidence="3 4" key="1">
    <citation type="submission" date="2018-08" db="EMBL/GenBank/DDBJ databases">
        <title>Salinimonas sediminis sp. nov., a piezophilic bacterium isolated from a deep-sea sediment sample from the New Britain Trench.</title>
        <authorList>
            <person name="Cao J."/>
        </authorList>
    </citation>
    <scope>NUCLEOTIDE SEQUENCE [LARGE SCALE GENOMIC DNA]</scope>
    <source>
        <strain evidence="3 4">N102</strain>
    </source>
</reference>
<evidence type="ECO:0000313" key="3">
    <source>
        <dbReference type="EMBL" id="AXR08138.1"/>
    </source>
</evidence>
<evidence type="ECO:0000256" key="1">
    <source>
        <dbReference type="ARBA" id="ARBA00005953"/>
    </source>
</evidence>
<dbReference type="AlphaFoldDB" id="A0A346NRI1"/>